<evidence type="ECO:0000256" key="2">
    <source>
        <dbReference type="SAM" id="MobiDB-lite"/>
    </source>
</evidence>
<protein>
    <recommendedName>
        <fullName evidence="7">NACHT domain-containing protein</fullName>
    </recommendedName>
</protein>
<dbReference type="EMBL" id="JAANER010000001">
    <property type="protein sequence ID" value="KAG9196620.1"/>
    <property type="molecule type" value="Genomic_DNA"/>
</dbReference>
<organism evidence="5 6">
    <name type="scientific">Alternaria panax</name>
    <dbReference type="NCBI Taxonomy" id="48097"/>
    <lineage>
        <taxon>Eukaryota</taxon>
        <taxon>Fungi</taxon>
        <taxon>Dikarya</taxon>
        <taxon>Ascomycota</taxon>
        <taxon>Pezizomycotina</taxon>
        <taxon>Dothideomycetes</taxon>
        <taxon>Pleosporomycetidae</taxon>
        <taxon>Pleosporales</taxon>
        <taxon>Pleosporineae</taxon>
        <taxon>Pleosporaceae</taxon>
        <taxon>Alternaria</taxon>
        <taxon>Alternaria sect. Panax</taxon>
    </lineage>
</organism>
<dbReference type="Pfam" id="PF24883">
    <property type="entry name" value="NPHP3_N"/>
    <property type="match status" value="1"/>
</dbReference>
<dbReference type="InterPro" id="IPR056884">
    <property type="entry name" value="NPHP3-like_N"/>
</dbReference>
<evidence type="ECO:0000313" key="5">
    <source>
        <dbReference type="EMBL" id="KAG9196620.1"/>
    </source>
</evidence>
<feature type="region of interest" description="Disordered" evidence="2">
    <location>
        <begin position="763"/>
        <end position="789"/>
    </location>
</feature>
<dbReference type="PANTHER" id="PTHR10039">
    <property type="entry name" value="AMELOGENIN"/>
    <property type="match status" value="1"/>
</dbReference>
<evidence type="ECO:0000313" key="6">
    <source>
        <dbReference type="Proteomes" id="UP001199106"/>
    </source>
</evidence>
<reference evidence="5" key="1">
    <citation type="submission" date="2021-07" db="EMBL/GenBank/DDBJ databases">
        <title>Genome Resource of American Ginseng Black Spot Pathogen Alternaria panax.</title>
        <authorList>
            <person name="Qiu C."/>
            <person name="Wang W."/>
            <person name="Liu Z."/>
        </authorList>
    </citation>
    <scope>NUCLEOTIDE SEQUENCE</scope>
    <source>
        <strain evidence="5">BNCC115425</strain>
    </source>
</reference>
<gene>
    <name evidence="5" type="ORF">G6011_01741</name>
</gene>
<evidence type="ECO:0000259" key="3">
    <source>
        <dbReference type="Pfam" id="PF24883"/>
    </source>
</evidence>
<keyword evidence="6" id="KW-1185">Reference proteome</keyword>
<evidence type="ECO:0000259" key="4">
    <source>
        <dbReference type="Pfam" id="PF25053"/>
    </source>
</evidence>
<accession>A0AAD4IL28</accession>
<dbReference type="InterPro" id="IPR056693">
    <property type="entry name" value="DUF7791"/>
</dbReference>
<feature type="compositionally biased region" description="Low complexity" evidence="2">
    <location>
        <begin position="767"/>
        <end position="789"/>
    </location>
</feature>
<feature type="domain" description="Nephrocystin 3-like N-terminal" evidence="3">
    <location>
        <begin position="276"/>
        <end position="447"/>
    </location>
</feature>
<dbReference type="InterPro" id="IPR027417">
    <property type="entry name" value="P-loop_NTPase"/>
</dbReference>
<dbReference type="Proteomes" id="UP001199106">
    <property type="component" value="Unassembled WGS sequence"/>
</dbReference>
<dbReference type="SUPFAM" id="SSF52540">
    <property type="entry name" value="P-loop containing nucleoside triphosphate hydrolases"/>
    <property type="match status" value="1"/>
</dbReference>
<evidence type="ECO:0008006" key="7">
    <source>
        <dbReference type="Google" id="ProtNLM"/>
    </source>
</evidence>
<dbReference type="Pfam" id="PF25053">
    <property type="entry name" value="DUF7791"/>
    <property type="match status" value="1"/>
</dbReference>
<keyword evidence="1" id="KW-0677">Repeat</keyword>
<sequence length="887" mass="99911">MLRPIPAVGLANVLLNTIDFSINALRKDHPIFQPSSPSTTPFVENAAFLQHIIHNLYRLTDLIDHSELKELYDEKSAKSAKAAKKLSEAALQLLKHAELVKELTASLIDAVIAAQEKGKFGDPRWPTARDALLNGVWKRAYLTGVKKRYRALRRDIETSLLLAMRQYLDQSIETGLALFSGDEGVHTKHWEKWQNQTLDMIHSNDWKSNKKKDVEEFSKQVDALIQAEKEAFFHATIFDRLWFEEMDERMNSIPAPADGGFEWVFGDASRQVGGLLEWFTNTRGEEIYWLTGKPGSGKTTLMKHLFRNPQLFPHLEAWSGQLPGITSGFFLWNSGTEPQKSSVGLLRAIIYETLQDLIFGPLEEDGVIVQNLFSDRWNAFQSYAGGLHEFDFAELKATFEGLVSDANKKFFFMIDGLDETDDYPKELMDLVFSTARRDNVKFLLSARSSPAFQSAFENKPRMILEEYTKDDIQMYLTTTFNTEPKLQSLRGKTDGEEESTIVRILAEKSSGVFLWAQLATTFLLESLEPDSDFLIMKDRADALPNILDDLLVHILSKLAPEDIEALNKLHNLLSHQNTCPAILPFSFAYTAETPATLAADVRPLTAVEISKRVEDMQALTQQRCKGLLTIFDTTPPDQHASFESLRISYTHRAIRDYLLAYPGLLETNLTNASEENAWNPAQQWANAHLWLLKTLSPPTAKRSSTGNTNSKATPLHVWTPLSSALESSLELHTSTSKFPLTYVDAALTTALFLALRSETGHDLPQYSSSSHATSTSTTPSPSTSTTTPTTLTTPLDLAVLLNLTAYITLKAKTTDRREVRHALDYSRGMRKRMGVGGEAVWLFGRARERLRKEFEKGRQDGEALLEYYAKAVRFGVSKPELEMPEWV</sequence>
<comment type="caution">
    <text evidence="5">The sequence shown here is derived from an EMBL/GenBank/DDBJ whole genome shotgun (WGS) entry which is preliminary data.</text>
</comment>
<dbReference type="PANTHER" id="PTHR10039:SF5">
    <property type="entry name" value="NACHT DOMAIN-CONTAINING PROTEIN"/>
    <property type="match status" value="1"/>
</dbReference>
<evidence type="ECO:0000256" key="1">
    <source>
        <dbReference type="ARBA" id="ARBA00022737"/>
    </source>
</evidence>
<feature type="domain" description="DUF7791" evidence="4">
    <location>
        <begin position="581"/>
        <end position="701"/>
    </location>
</feature>
<dbReference type="Gene3D" id="3.40.50.300">
    <property type="entry name" value="P-loop containing nucleotide triphosphate hydrolases"/>
    <property type="match status" value="1"/>
</dbReference>
<dbReference type="AlphaFoldDB" id="A0AAD4IL28"/>
<name>A0AAD4IL28_9PLEO</name>
<proteinExistence type="predicted"/>